<dbReference type="InterPro" id="IPR027283">
    <property type="entry name" value="YerD"/>
</dbReference>
<gene>
    <name evidence="5" type="ORF">CD039_09525</name>
</gene>
<organism evidence="5 6">
    <name type="scientific">Staphylococcus argensis</name>
    <dbReference type="NCBI Taxonomy" id="1607738"/>
    <lineage>
        <taxon>Bacteria</taxon>
        <taxon>Bacillati</taxon>
        <taxon>Bacillota</taxon>
        <taxon>Bacilli</taxon>
        <taxon>Bacillales</taxon>
        <taxon>Staphylococcaceae</taxon>
        <taxon>Staphylococcus</taxon>
    </lineage>
</organism>
<dbReference type="GO" id="GO:0006537">
    <property type="term" value="P:glutamate biosynthetic process"/>
    <property type="evidence" value="ECO:0007669"/>
    <property type="project" value="InterPro"/>
</dbReference>
<dbReference type="GO" id="GO:0015930">
    <property type="term" value="F:glutamate synthase activity"/>
    <property type="evidence" value="ECO:0007669"/>
    <property type="project" value="InterPro"/>
</dbReference>
<name>A0A2K4FAD8_9STAP</name>
<proteinExistence type="inferred from homology"/>
<evidence type="ECO:0000256" key="1">
    <source>
        <dbReference type="ARBA" id="ARBA00009716"/>
    </source>
</evidence>
<accession>A0A2K4FAD8</accession>
<keyword evidence="3" id="KW-1133">Transmembrane helix</keyword>
<dbReference type="SUPFAM" id="SSF51395">
    <property type="entry name" value="FMN-linked oxidoreductases"/>
    <property type="match status" value="1"/>
</dbReference>
<dbReference type="FunFam" id="3.20.20.70:FF:000156">
    <property type="entry name" value="Glutamate synthase domain protein"/>
    <property type="match status" value="1"/>
</dbReference>
<dbReference type="InterPro" id="IPR024188">
    <property type="entry name" value="GltB"/>
</dbReference>
<dbReference type="GeneID" id="98298585"/>
<dbReference type="PANTHER" id="PTHR43819">
    <property type="entry name" value="ARCHAEAL-TYPE GLUTAMATE SYNTHASE [NADPH]"/>
    <property type="match status" value="1"/>
</dbReference>
<feature type="domain" description="Glutamate synthase" evidence="4">
    <location>
        <begin position="149"/>
        <end position="493"/>
    </location>
</feature>
<dbReference type="Pfam" id="PF01645">
    <property type="entry name" value="Glu_synthase"/>
    <property type="match status" value="1"/>
</dbReference>
<comment type="caution">
    <text evidence="5">The sequence shown here is derived from an EMBL/GenBank/DDBJ whole genome shotgun (WGS) entry which is preliminary data.</text>
</comment>
<evidence type="ECO:0000256" key="2">
    <source>
        <dbReference type="PIRNR" id="PIRNR006429"/>
    </source>
</evidence>
<dbReference type="AlphaFoldDB" id="A0A2K4FAD8"/>
<keyword evidence="3" id="KW-0472">Membrane</keyword>
<evidence type="ECO:0000259" key="4">
    <source>
        <dbReference type="Pfam" id="PF01645"/>
    </source>
</evidence>
<comment type="similarity">
    <text evidence="1 2">Belongs to the glutamate synthase family.</text>
</comment>
<keyword evidence="3" id="KW-0812">Transmembrane</keyword>
<dbReference type="EMBL" id="PPPX01000016">
    <property type="protein sequence ID" value="POA08320.1"/>
    <property type="molecule type" value="Genomic_DNA"/>
</dbReference>
<evidence type="ECO:0000313" key="6">
    <source>
        <dbReference type="Proteomes" id="UP000242712"/>
    </source>
</evidence>
<dbReference type="PANTHER" id="PTHR43819:SF1">
    <property type="entry name" value="ARCHAEAL-TYPE GLUTAMATE SYNTHASE [NADPH]"/>
    <property type="match status" value="1"/>
</dbReference>
<reference evidence="5 6" key="1">
    <citation type="submission" date="2017-08" db="EMBL/GenBank/DDBJ databases">
        <title>Draft genome sequences of 64 type strains of genus Staph aureus.</title>
        <authorList>
            <person name="Cole K."/>
            <person name="Golubchik T."/>
            <person name="Russell J."/>
            <person name="Foster D."/>
            <person name="Llewelyn M."/>
            <person name="Wilson D."/>
            <person name="Crook D."/>
            <person name="Paul J."/>
        </authorList>
    </citation>
    <scope>NUCLEOTIDE SEQUENCE [LARGE SCALE GENOMIC DNA]</scope>
    <source>
        <strain evidence="5 6">DSM 29875</strain>
    </source>
</reference>
<dbReference type="Gene3D" id="3.20.20.70">
    <property type="entry name" value="Aldolase class I"/>
    <property type="match status" value="1"/>
</dbReference>
<feature type="transmembrane region" description="Helical" evidence="3">
    <location>
        <begin position="6"/>
        <end position="31"/>
    </location>
</feature>
<sequence length="535" mass="59661">MTFLTILQLIINVLVVGVLLFGIITAIAFYFKDKTQKHHSVLRNYPLLARVRYFLEKIGPEMRQYLFSEDTQGKPFSRSDYKNIVIAGKYNSRMSSYGTLYPYEDGFFIQNAMYPKQESELNVDQSHMISTFIYKIKNERLFNRDEKIHKTEIDPFYLADDDAIVLGSHLQHPFTIKRLVGQSGMSYGALGGRAITALSMGLGQAGTWMNTGEGGLSKYHLEGGADIIFQIGPGMFGVRNKEGDFDLDMFLKQARREKVRAFEVKLAQGAKTRGGHMEGNKVTEEIAEIRNVEPWKTINSPNRFAHINNNKELLSWVKKLETHGQKPVGFKIVVSRVHEIEDLVKTMVETDTYPSFITVDGGEGGTGATFQELQDGVGLPLFTALPIVSGMLEKYGVRDKVKIFASGKLVTPDKIAIALGLGADLINVARGMMISVGCIMSQQCHMNTCPVGVATTDPKRERALIIDEKKYRVTNYITSLHEGLFTIAAAVGVSSPTQITRDHIILKRKDGSLQTIHDYKLKLTETALKGQSDSA</sequence>
<dbReference type="InterPro" id="IPR002932">
    <property type="entry name" value="Glu_synthdom"/>
</dbReference>
<dbReference type="OrthoDB" id="9758182at2"/>
<dbReference type="PIRSF" id="PIRSF500060">
    <property type="entry name" value="UCP500060"/>
    <property type="match status" value="1"/>
</dbReference>
<dbReference type="PIRSF" id="PIRSF006429">
    <property type="entry name" value="GOGAT_lg_2"/>
    <property type="match status" value="1"/>
</dbReference>
<keyword evidence="6" id="KW-1185">Reference proteome</keyword>
<dbReference type="InterPro" id="IPR013785">
    <property type="entry name" value="Aldolase_TIM"/>
</dbReference>
<evidence type="ECO:0000256" key="3">
    <source>
        <dbReference type="SAM" id="Phobius"/>
    </source>
</evidence>
<protein>
    <recommendedName>
        <fullName evidence="4">Glutamate synthase domain-containing protein</fullName>
    </recommendedName>
</protein>
<dbReference type="RefSeq" id="WP_103372111.1">
    <property type="nucleotide sequence ID" value="NZ_CBCRVO010000002.1"/>
</dbReference>
<dbReference type="CDD" id="cd02808">
    <property type="entry name" value="GltS_FMN"/>
    <property type="match status" value="1"/>
</dbReference>
<evidence type="ECO:0000313" key="5">
    <source>
        <dbReference type="EMBL" id="POA08320.1"/>
    </source>
</evidence>
<dbReference type="Proteomes" id="UP000242712">
    <property type="component" value="Unassembled WGS sequence"/>
</dbReference>